<comment type="caution">
    <text evidence="1">The sequence shown here is derived from an EMBL/GenBank/DDBJ whole genome shotgun (WGS) entry which is preliminary data.</text>
</comment>
<accession>A0A1V9ZEZ7</accession>
<name>A0A1V9ZEZ7_ACHHY</name>
<dbReference type="InterPro" id="IPR019410">
    <property type="entry name" value="Methyltransf_16"/>
</dbReference>
<proteinExistence type="predicted"/>
<dbReference type="EMBL" id="JNBR01000140">
    <property type="protein sequence ID" value="OQR96585.1"/>
    <property type="molecule type" value="Genomic_DNA"/>
</dbReference>
<organism evidence="1 2">
    <name type="scientific">Achlya hypogyna</name>
    <name type="common">Oomycete</name>
    <name type="synonym">Protoachlya hypogyna</name>
    <dbReference type="NCBI Taxonomy" id="1202772"/>
    <lineage>
        <taxon>Eukaryota</taxon>
        <taxon>Sar</taxon>
        <taxon>Stramenopiles</taxon>
        <taxon>Oomycota</taxon>
        <taxon>Saprolegniomycetes</taxon>
        <taxon>Saprolegniales</taxon>
        <taxon>Achlyaceae</taxon>
        <taxon>Achlya</taxon>
    </lineage>
</organism>
<dbReference type="STRING" id="1202772.A0A1V9ZEZ7"/>
<dbReference type="Gene3D" id="3.40.50.150">
    <property type="entry name" value="Vaccinia Virus protein VP39"/>
    <property type="match status" value="1"/>
</dbReference>
<evidence type="ECO:0000313" key="2">
    <source>
        <dbReference type="Proteomes" id="UP000243579"/>
    </source>
</evidence>
<dbReference type="Proteomes" id="UP000243579">
    <property type="component" value="Unassembled WGS sequence"/>
</dbReference>
<dbReference type="PANTHER" id="PTHR14614">
    <property type="entry name" value="HEPATOCELLULAR CARCINOMA-ASSOCIATED ANTIGEN"/>
    <property type="match status" value="1"/>
</dbReference>
<dbReference type="AlphaFoldDB" id="A0A1V9ZEZ7"/>
<sequence length="213" mass="23271">MMRRRLSFGDKATDASPIASLSLDKNRLFADRCYSFEHPATLQRWTLTLREHHPLGIVWPSALALTQYLLHSPSPLTGRRILEIGAGTGITSLVCGALGAHTVATDMNAGLSLLQGNIQRNSHQAGGQVHGQVLEWRDIQAIHAIAAAHGPFDYVVGSDILYNDASHGAILDLLLQLTDPAQQTEVILSYPRRSGSEDGFFRALEQVFRSPPN</sequence>
<gene>
    <name evidence="1" type="ORF">ACHHYP_15123</name>
</gene>
<dbReference type="OrthoDB" id="73931at2759"/>
<protein>
    <submittedName>
        <fullName evidence="1">Uncharacterized protein</fullName>
    </submittedName>
</protein>
<dbReference type="Pfam" id="PF10294">
    <property type="entry name" value="Methyltransf_16"/>
    <property type="match status" value="1"/>
</dbReference>
<dbReference type="SUPFAM" id="SSF53335">
    <property type="entry name" value="S-adenosyl-L-methionine-dependent methyltransferases"/>
    <property type="match status" value="1"/>
</dbReference>
<evidence type="ECO:0000313" key="1">
    <source>
        <dbReference type="EMBL" id="OQR96585.1"/>
    </source>
</evidence>
<keyword evidence="2" id="KW-1185">Reference proteome</keyword>
<reference evidence="1 2" key="1">
    <citation type="journal article" date="2014" name="Genome Biol. Evol.">
        <title>The secreted proteins of Achlya hypogyna and Thraustotheca clavata identify the ancestral oomycete secretome and reveal gene acquisitions by horizontal gene transfer.</title>
        <authorList>
            <person name="Misner I."/>
            <person name="Blouin N."/>
            <person name="Leonard G."/>
            <person name="Richards T.A."/>
            <person name="Lane C.E."/>
        </authorList>
    </citation>
    <scope>NUCLEOTIDE SEQUENCE [LARGE SCALE GENOMIC DNA]</scope>
    <source>
        <strain evidence="1 2">ATCC 48635</strain>
    </source>
</reference>
<dbReference type="InterPro" id="IPR029063">
    <property type="entry name" value="SAM-dependent_MTases_sf"/>
</dbReference>